<accession>A0A6B9SVS8</accession>
<dbReference type="GO" id="GO:0005524">
    <property type="term" value="F:ATP binding"/>
    <property type="evidence" value="ECO:0007669"/>
    <property type="project" value="UniProtKB-UniRule"/>
</dbReference>
<keyword evidence="1 3" id="KW-0547">Nucleotide-binding</keyword>
<dbReference type="EMBL" id="MN864865">
    <property type="protein sequence ID" value="QHJ75724.1"/>
    <property type="molecule type" value="Genomic_DNA"/>
</dbReference>
<dbReference type="InterPro" id="IPR012648">
    <property type="entry name" value="Rnl1"/>
</dbReference>
<dbReference type="Gene3D" id="1.10.3550.20">
    <property type="match status" value="1"/>
</dbReference>
<protein>
    <recommendedName>
        <fullName evidence="1">RNA ligase 1</fullName>
        <ecNumber evidence="1">6.5.1.3</ecNumber>
    </recommendedName>
    <alternativeName>
        <fullName evidence="1">Rnl1</fullName>
    </alternativeName>
</protein>
<keyword evidence="9" id="KW-1185">Reference proteome</keyword>
<keyword evidence="1" id="KW-0945">Host-virus interaction</keyword>
<reference evidence="8 9" key="1">
    <citation type="submission" date="2019-12" db="EMBL/GenBank/DDBJ databases">
        <title>Developing bacteriophages as a method of controlling the opportunistic pathogen Acinetobacter baumannii in Thai hospitals.</title>
        <authorList>
            <person name="Styles K.M."/>
            <person name="Smith S.E."/>
            <person name="Thummeepak R."/>
            <person name="Leungtongkam U."/>
            <person name="Christie G.S."/>
            <person name="Millard A."/>
            <person name="Moat J."/>
            <person name="Dowson C.C."/>
            <person name="Wellington E.M."/>
            <person name="Sitthisak S."/>
            <person name="Sagona A.P."/>
        </authorList>
    </citation>
    <scope>NUCLEOTIDE SEQUENCE [LARGE SCALE GENOMIC DNA]</scope>
</reference>
<comment type="catalytic activity">
    <reaction evidence="1">
        <text>ATP + (ribonucleotide)n-3'-hydroxyl + 5'-phospho-(ribonucleotide)m = (ribonucleotide)n+m + AMP + diphosphate.</text>
        <dbReference type="EC" id="6.5.1.3"/>
    </reaction>
</comment>
<feature type="site" description="Essential for RNA ligase activity" evidence="1 5">
    <location>
        <position position="251"/>
    </location>
</feature>
<evidence type="ECO:0000256" key="3">
    <source>
        <dbReference type="PIRSR" id="PIRSR612648-2"/>
    </source>
</evidence>
<dbReference type="HAMAP" id="MF_04149">
    <property type="entry name" value="RNALIG_T4"/>
    <property type="match status" value="1"/>
</dbReference>
<keyword evidence="1" id="KW-1259">Evasion of bacteria-mediated translation shutoff by virus</keyword>
<evidence type="ECO:0000259" key="7">
    <source>
        <dbReference type="Pfam" id="PF20819"/>
    </source>
</evidence>
<evidence type="ECO:0000256" key="2">
    <source>
        <dbReference type="PIRSR" id="PIRSR612648-1"/>
    </source>
</evidence>
<feature type="domain" description="T4 RNA ligase 1-like N-terminal" evidence="6">
    <location>
        <begin position="53"/>
        <end position="251"/>
    </location>
</feature>
<keyword evidence="1" id="KW-0692">RNA repair</keyword>
<feature type="binding site" evidence="1 4">
    <location>
        <position position="277"/>
    </location>
    <ligand>
        <name>Mg(2+)</name>
        <dbReference type="ChEBI" id="CHEBI:18420"/>
        <note>catalytic</note>
    </ligand>
</feature>
<evidence type="ECO:0000256" key="5">
    <source>
        <dbReference type="PIRSR" id="PIRSR612648-4"/>
    </source>
</evidence>
<dbReference type="InterPro" id="IPR019039">
    <property type="entry name" value="T4-Rnl1-like_N"/>
</dbReference>
<dbReference type="RefSeq" id="YP_009887132.1">
    <property type="nucleotide sequence ID" value="NC_049494.1"/>
</dbReference>
<gene>
    <name evidence="8" type="primary">rnlA</name>
    <name evidence="8" type="ORF">vBAbaMPhT2_112</name>
</gene>
<dbReference type="NCBIfam" id="TIGR02308">
    <property type="entry name" value="RNA_lig_T4_1"/>
    <property type="match status" value="1"/>
</dbReference>
<comment type="cofactor">
    <cofactor evidence="1">
        <name>Mg(2+)</name>
        <dbReference type="ChEBI" id="CHEBI:18420"/>
    </cofactor>
    <text evidence="1">Binds 2 magnesium ions that perform the catalytic activity via a two-metal mechanism. One of the catalytic Mg(2+), which is coordinated by 5 water molecules, engages the lysine nucleophile and the ATP alpha phosphate while the Mg(2+) orients the PPi leaving group.</text>
</comment>
<keyword evidence="1 4" id="KW-0479">Metal-binding</keyword>
<feature type="binding site" evidence="1 3">
    <location>
        <position position="55"/>
    </location>
    <ligand>
        <name>ATP</name>
        <dbReference type="ChEBI" id="CHEBI:30616"/>
    </ligand>
</feature>
<feature type="active site" description="N6-AMP-lysine intermediate" evidence="1 2">
    <location>
        <position position="100"/>
    </location>
</feature>
<feature type="site" description="Essential for RNA ligase activity" evidence="1 5">
    <location>
        <position position="160"/>
    </location>
</feature>
<feature type="binding site" evidence="1 3">
    <location>
        <position position="245"/>
    </location>
    <ligand>
        <name>ATP</name>
        <dbReference type="ChEBI" id="CHEBI:30616"/>
    </ligand>
</feature>
<dbReference type="GO" id="GO:0042245">
    <property type="term" value="P:RNA repair"/>
    <property type="evidence" value="ECO:0007669"/>
    <property type="project" value="UniProtKB-UniRule"/>
</dbReference>
<dbReference type="EC" id="6.5.1.3" evidence="1"/>
<dbReference type="KEGG" id="vg:55816577"/>
<feature type="binding site" evidence="1 3">
    <location>
        <position position="38"/>
    </location>
    <ligand>
        <name>ATP</name>
        <dbReference type="ChEBI" id="CHEBI:30616"/>
    </ligand>
</feature>
<evidence type="ECO:0000313" key="8">
    <source>
        <dbReference type="EMBL" id="QHJ75724.1"/>
    </source>
</evidence>
<sequence>MDKLFKNLMALVDPEDFSKFFYKDFVTPMGTSVRIFSYNYASYSDWLNEDALEARGIMFEMDDETPVRIMSRPMEKFFNLDETPFTQNLDLSKIAYGMVKEDGSLVSTYTDRGYLRTKSKASIFSTQAIEAQMLLSNIDHVDLHDRCLELANEGYTCNFEYVSPGNRIVIACPKRALVLLNVRDNETGKYVPYSELKRDPVLRKYLVEGFPLAEGSDRAAMVEEIRASENIEGYVFVMEDGLTFKLKTAWYSNLHRVKDTINNDKDLFGVIVAGGSDDLKSLFEDDYSRSKIEAYEKIFFDYLRDSLKELLAYHKEFAGSDRKTFAINSQAKFQALGKPELFGISMANFSGTMSQDDLVKEINKVFMKNTDRYKLSEFSMES</sequence>
<dbReference type="Proteomes" id="UP000464274">
    <property type="component" value="Segment"/>
</dbReference>
<keyword evidence="1 4" id="KW-0460">Magnesium</keyword>
<dbReference type="GeneID" id="55816577"/>
<dbReference type="Pfam" id="PF20819">
    <property type="entry name" value="T4_Rnl1_C"/>
    <property type="match status" value="1"/>
</dbReference>
<keyword evidence="1 3" id="KW-0067">ATP-binding</keyword>
<evidence type="ECO:0000259" key="6">
    <source>
        <dbReference type="Pfam" id="PF09511"/>
    </source>
</evidence>
<dbReference type="InterPro" id="IPR049042">
    <property type="entry name" value="T4_Rnl1_C"/>
</dbReference>
<dbReference type="GO" id="GO:0003972">
    <property type="term" value="F:RNA ligase (ATP) activity"/>
    <property type="evidence" value="ECO:0007669"/>
    <property type="project" value="UniProtKB-UniRule"/>
</dbReference>
<evidence type="ECO:0000256" key="4">
    <source>
        <dbReference type="PIRSR" id="PIRSR612648-3"/>
    </source>
</evidence>
<organism evidence="8 9">
    <name type="scientific">Acinetobacter phage vB_AbaM_PhT2</name>
    <dbReference type="NCBI Taxonomy" id="2690230"/>
    <lineage>
        <taxon>Viruses</taxon>
        <taxon>Duplodnaviria</taxon>
        <taxon>Heunggongvirae</taxon>
        <taxon>Uroviricota</taxon>
        <taxon>Caudoviricetes</taxon>
        <taxon>Pantevenvirales</taxon>
        <taxon>Straboviridae</taxon>
        <taxon>Twarogvirinae</taxon>
        <taxon>Hadassahvirus</taxon>
        <taxon>Hadassahvirus pht2</taxon>
    </lineage>
</organism>
<keyword evidence="1 8" id="KW-0436">Ligase</keyword>
<comment type="function">
    <text evidence="1">Involved in countering a host defense mechanism which, following viral infection, activates the host anticodon nuclease and shuts off viral translation. Repairs 5'-PO4 and 3'-OH groups in the cleaved host tRNA.</text>
</comment>
<proteinExistence type="inferred from homology"/>
<feature type="domain" description="T4 RNA ligase 1 C-terminal" evidence="7">
    <location>
        <begin position="258"/>
        <end position="378"/>
    </location>
</feature>
<evidence type="ECO:0000256" key="1">
    <source>
        <dbReference type="HAMAP-Rule" id="MF_04149"/>
    </source>
</evidence>
<feature type="binding site" evidence="1 3">
    <location>
        <position position="247"/>
    </location>
    <ligand>
        <name>ATP</name>
        <dbReference type="ChEBI" id="CHEBI:30616"/>
    </ligand>
</feature>
<feature type="binding site" evidence="1 3">
    <location>
        <position position="160"/>
    </location>
    <ligand>
        <name>ATP</name>
        <dbReference type="ChEBI" id="CHEBI:30616"/>
    </ligand>
</feature>
<feature type="binding site" evidence="1 3">
    <location>
        <position position="76"/>
    </location>
    <ligand>
        <name>ATP</name>
        <dbReference type="ChEBI" id="CHEBI:30616"/>
    </ligand>
</feature>
<dbReference type="GO" id="GO:0046872">
    <property type="term" value="F:metal ion binding"/>
    <property type="evidence" value="ECO:0007669"/>
    <property type="project" value="UniProtKB-UniRule"/>
</dbReference>
<evidence type="ECO:0000313" key="9">
    <source>
        <dbReference type="Proteomes" id="UP000464274"/>
    </source>
</evidence>
<name>A0A6B9SVS8_9CAUD</name>
<dbReference type="Pfam" id="PF09511">
    <property type="entry name" value="RNA_lig_T4_1"/>
    <property type="match status" value="1"/>
</dbReference>
<comment type="similarity">
    <text evidence="1">Belongs to the Tequatrovirus RNA ligase 1 family.</text>
</comment>